<protein>
    <submittedName>
        <fullName evidence="1">Uncharacterized protein</fullName>
    </submittedName>
</protein>
<gene>
    <name evidence="1" type="ORF">BaRGS_00040588</name>
</gene>
<comment type="caution">
    <text evidence="1">The sequence shown here is derived from an EMBL/GenBank/DDBJ whole genome shotgun (WGS) entry which is preliminary data.</text>
</comment>
<evidence type="ECO:0000313" key="1">
    <source>
        <dbReference type="EMBL" id="KAK7441155.1"/>
    </source>
</evidence>
<evidence type="ECO:0000313" key="2">
    <source>
        <dbReference type="Proteomes" id="UP001519460"/>
    </source>
</evidence>
<dbReference type="Proteomes" id="UP001519460">
    <property type="component" value="Unassembled WGS sequence"/>
</dbReference>
<accession>A0ABD0IYQ4</accession>
<sequence length="95" mass="10570">MAPPGCFDSHNCCRARLGNTFISNCCSSQARVTFMGMSIRISYRWLEAVIWTYKTGYNPEWVFRCVVFCLQGTAGRLVEDRCGAGGDGFDVLIQG</sequence>
<name>A0ABD0IYQ4_9CAEN</name>
<reference evidence="1 2" key="1">
    <citation type="journal article" date="2023" name="Sci. Data">
        <title>Genome assembly of the Korean intertidal mud-creeper Batillaria attramentaria.</title>
        <authorList>
            <person name="Patra A.K."/>
            <person name="Ho P.T."/>
            <person name="Jun S."/>
            <person name="Lee S.J."/>
            <person name="Kim Y."/>
            <person name="Won Y.J."/>
        </authorList>
    </citation>
    <scope>NUCLEOTIDE SEQUENCE [LARGE SCALE GENOMIC DNA]</scope>
    <source>
        <strain evidence="1">Wonlab-2016</strain>
    </source>
</reference>
<dbReference type="EMBL" id="JACVVK020000858">
    <property type="protein sequence ID" value="KAK7441155.1"/>
    <property type="molecule type" value="Genomic_DNA"/>
</dbReference>
<keyword evidence="2" id="KW-1185">Reference proteome</keyword>
<proteinExistence type="predicted"/>
<organism evidence="1 2">
    <name type="scientific">Batillaria attramentaria</name>
    <dbReference type="NCBI Taxonomy" id="370345"/>
    <lineage>
        <taxon>Eukaryota</taxon>
        <taxon>Metazoa</taxon>
        <taxon>Spiralia</taxon>
        <taxon>Lophotrochozoa</taxon>
        <taxon>Mollusca</taxon>
        <taxon>Gastropoda</taxon>
        <taxon>Caenogastropoda</taxon>
        <taxon>Sorbeoconcha</taxon>
        <taxon>Cerithioidea</taxon>
        <taxon>Batillariidae</taxon>
        <taxon>Batillaria</taxon>
    </lineage>
</organism>
<dbReference type="AlphaFoldDB" id="A0ABD0IYQ4"/>